<dbReference type="Proteomes" id="UP001055114">
    <property type="component" value="Unassembled WGS sequence"/>
</dbReference>
<organism evidence="1 2">
    <name type="scientific">Parabacteroides merdae</name>
    <dbReference type="NCBI Taxonomy" id="46503"/>
    <lineage>
        <taxon>Bacteria</taxon>
        <taxon>Pseudomonadati</taxon>
        <taxon>Bacteroidota</taxon>
        <taxon>Bacteroidia</taxon>
        <taxon>Bacteroidales</taxon>
        <taxon>Tannerellaceae</taxon>
        <taxon>Parabacteroides</taxon>
    </lineage>
</organism>
<proteinExistence type="predicted"/>
<comment type="caution">
    <text evidence="1">The sequence shown here is derived from an EMBL/GenBank/DDBJ whole genome shotgun (WGS) entry which is preliminary data.</text>
</comment>
<evidence type="ECO:0000313" key="2">
    <source>
        <dbReference type="Proteomes" id="UP001055114"/>
    </source>
</evidence>
<evidence type="ECO:0000313" key="1">
    <source>
        <dbReference type="EMBL" id="GKH70296.1"/>
    </source>
</evidence>
<accession>A0AA37NNZ6</accession>
<dbReference type="EMBL" id="BQNZ01000001">
    <property type="protein sequence ID" value="GKH70296.1"/>
    <property type="molecule type" value="Genomic_DNA"/>
</dbReference>
<sequence length="61" mass="7093">MKEKIKKKFGKGLEKFKREVEELSVCVWGGDCIINLQLPKKAYSEFLYIASTSDCRTDNYI</sequence>
<protein>
    <submittedName>
        <fullName evidence="1">Uncharacterized protein</fullName>
    </submittedName>
</protein>
<reference evidence="1" key="1">
    <citation type="submission" date="2022-01" db="EMBL/GenBank/DDBJ databases">
        <title>Novel bile acid biosynthetic pathways are enriched in the microbiome of centenarians.</title>
        <authorList>
            <person name="Sato Y."/>
            <person name="Atarashi K."/>
            <person name="Plichta R.D."/>
            <person name="Arai Y."/>
            <person name="Sasajima S."/>
            <person name="Kearney M.S."/>
            <person name="Suda W."/>
            <person name="Takeshita K."/>
            <person name="Sasaki T."/>
            <person name="Okamoto S."/>
            <person name="Skelly N.A."/>
            <person name="Okamura Y."/>
            <person name="Vlamakis H."/>
            <person name="Li Y."/>
            <person name="Tanoue T."/>
            <person name="Takei H."/>
            <person name="Nittono H."/>
            <person name="Narushima S."/>
            <person name="Irie J."/>
            <person name="Itoh H."/>
            <person name="Moriya K."/>
            <person name="Sugiura Y."/>
            <person name="Suematsu M."/>
            <person name="Moritoki N."/>
            <person name="Shibata S."/>
            <person name="Littman R.D."/>
            <person name="Fischbach A.M."/>
            <person name="Uwamino Y."/>
            <person name="Inoue T."/>
            <person name="Honda A."/>
            <person name="Hattori M."/>
            <person name="Murai T."/>
            <person name="Xavier J.R."/>
            <person name="Hirose N."/>
            <person name="Honda K."/>
        </authorList>
    </citation>
    <scope>NUCLEOTIDE SEQUENCE</scope>
    <source>
        <strain evidence="1">CE91-St3</strain>
    </source>
</reference>
<dbReference type="AlphaFoldDB" id="A0AA37NNZ6"/>
<gene>
    <name evidence="1" type="ORF">CE91St3_01590</name>
</gene>
<name>A0AA37NNZ6_9BACT</name>